<name>A0A660CII5_9PSEU</name>
<dbReference type="RefSeq" id="WP_051757384.1">
    <property type="nucleotide sequence ID" value="NZ_JOIJ01000001.1"/>
</dbReference>
<evidence type="ECO:0000313" key="2">
    <source>
        <dbReference type="EMBL" id="TWH21647.1"/>
    </source>
</evidence>
<evidence type="ECO:0000313" key="3">
    <source>
        <dbReference type="Proteomes" id="UP000317303"/>
    </source>
</evidence>
<keyword evidence="3" id="KW-1185">Reference proteome</keyword>
<organism evidence="2 3">
    <name type="scientific">Prauserella rugosa</name>
    <dbReference type="NCBI Taxonomy" id="43354"/>
    <lineage>
        <taxon>Bacteria</taxon>
        <taxon>Bacillati</taxon>
        <taxon>Actinomycetota</taxon>
        <taxon>Actinomycetes</taxon>
        <taxon>Pseudonocardiales</taxon>
        <taxon>Pseudonocardiaceae</taxon>
        <taxon>Prauserella</taxon>
    </lineage>
</organism>
<feature type="compositionally biased region" description="Gly residues" evidence="1">
    <location>
        <begin position="32"/>
        <end position="46"/>
    </location>
</feature>
<dbReference type="AlphaFoldDB" id="A0A660CII5"/>
<reference evidence="2 3" key="1">
    <citation type="submission" date="2019-07" db="EMBL/GenBank/DDBJ databases">
        <title>R&amp;d 2014.</title>
        <authorList>
            <person name="Klenk H.-P."/>
        </authorList>
    </citation>
    <scope>NUCLEOTIDE SEQUENCE [LARGE SCALE GENOMIC DNA]</scope>
    <source>
        <strain evidence="2 3">DSM 43194</strain>
    </source>
</reference>
<gene>
    <name evidence="2" type="ORF">JD82_03513</name>
</gene>
<protein>
    <submittedName>
        <fullName evidence="2">PE family protein</fullName>
    </submittedName>
</protein>
<proteinExistence type="predicted"/>
<accession>A0A660CII5</accession>
<dbReference type="OrthoDB" id="3627045at2"/>
<sequence length="147" mass="14859">MTNFLGGGLMPMPPIKVAARAAKDGAAAAAGAGRGSSGGAGGGGGYEFTPEEVDAVLQQWEDLYAELTLDLVEAERIAGVLPPGNEPASATFVKAANPAGHALRAQTEAMAQHVKQYVEALRQAKEAIQASEDQALQNVGNAGSGVS</sequence>
<comment type="caution">
    <text evidence="2">The sequence shown here is derived from an EMBL/GenBank/DDBJ whole genome shotgun (WGS) entry which is preliminary data.</text>
</comment>
<dbReference type="Proteomes" id="UP000317303">
    <property type="component" value="Unassembled WGS sequence"/>
</dbReference>
<evidence type="ECO:0000256" key="1">
    <source>
        <dbReference type="SAM" id="MobiDB-lite"/>
    </source>
</evidence>
<feature type="region of interest" description="Disordered" evidence="1">
    <location>
        <begin position="28"/>
        <end position="48"/>
    </location>
</feature>
<dbReference type="EMBL" id="VLJV01000001">
    <property type="protein sequence ID" value="TWH21647.1"/>
    <property type="molecule type" value="Genomic_DNA"/>
</dbReference>